<dbReference type="EMBL" id="BDDD01004263">
    <property type="protein sequence ID" value="GAV87321.1"/>
    <property type="molecule type" value="Genomic_DNA"/>
</dbReference>
<gene>
    <name evidence="1" type="ORF">CFOL_v3_30747</name>
</gene>
<keyword evidence="2" id="KW-1185">Reference proteome</keyword>
<accession>A0A1Q3D4I6</accession>
<dbReference type="AlphaFoldDB" id="A0A1Q3D4I6"/>
<proteinExistence type="predicted"/>
<evidence type="ECO:0000313" key="1">
    <source>
        <dbReference type="EMBL" id="GAV87321.1"/>
    </source>
</evidence>
<dbReference type="InParanoid" id="A0A1Q3D4I6"/>
<dbReference type="Proteomes" id="UP000187406">
    <property type="component" value="Unassembled WGS sequence"/>
</dbReference>
<protein>
    <submittedName>
        <fullName evidence="1">Uncharacterized protein</fullName>
    </submittedName>
</protein>
<name>A0A1Q3D4I6_CEPFO</name>
<dbReference type="OrthoDB" id="1686901at2759"/>
<feature type="non-terminal residue" evidence="1">
    <location>
        <position position="1"/>
    </location>
</feature>
<evidence type="ECO:0000313" key="2">
    <source>
        <dbReference type="Proteomes" id="UP000187406"/>
    </source>
</evidence>
<sequence>LPWPSKICWKATNHGLQIRSGTDPTFLDYNARVLVRVASALSCDHIPLACIWSTGMYVTILENGRRIAKYKINSAGDVAVDVKLTISVDIEGVLVCYHVTLVESREVSSHSKCNSLVLRGTGCVLEGDAP</sequence>
<reference evidence="2" key="1">
    <citation type="submission" date="2016-04" db="EMBL/GenBank/DDBJ databases">
        <title>Cephalotus genome sequencing.</title>
        <authorList>
            <person name="Fukushima K."/>
            <person name="Hasebe M."/>
            <person name="Fang X."/>
        </authorList>
    </citation>
    <scope>NUCLEOTIDE SEQUENCE [LARGE SCALE GENOMIC DNA]</scope>
    <source>
        <strain evidence="2">cv. St1</strain>
    </source>
</reference>
<comment type="caution">
    <text evidence="1">The sequence shown here is derived from an EMBL/GenBank/DDBJ whole genome shotgun (WGS) entry which is preliminary data.</text>
</comment>
<organism evidence="1 2">
    <name type="scientific">Cephalotus follicularis</name>
    <name type="common">Albany pitcher plant</name>
    <dbReference type="NCBI Taxonomy" id="3775"/>
    <lineage>
        <taxon>Eukaryota</taxon>
        <taxon>Viridiplantae</taxon>
        <taxon>Streptophyta</taxon>
        <taxon>Embryophyta</taxon>
        <taxon>Tracheophyta</taxon>
        <taxon>Spermatophyta</taxon>
        <taxon>Magnoliopsida</taxon>
        <taxon>eudicotyledons</taxon>
        <taxon>Gunneridae</taxon>
        <taxon>Pentapetalae</taxon>
        <taxon>rosids</taxon>
        <taxon>fabids</taxon>
        <taxon>Oxalidales</taxon>
        <taxon>Cephalotaceae</taxon>
        <taxon>Cephalotus</taxon>
    </lineage>
</organism>
<feature type="non-terminal residue" evidence="1">
    <location>
        <position position="130"/>
    </location>
</feature>